<keyword evidence="9" id="KW-0902">Two-component regulatory system</keyword>
<dbReference type="PANTHER" id="PTHR45436:SF5">
    <property type="entry name" value="SENSOR HISTIDINE KINASE TRCS"/>
    <property type="match status" value="1"/>
</dbReference>
<dbReference type="EC" id="2.7.13.3" evidence="3"/>
<sequence length="482" mass="51372">MNLVPRTIRGRLIAGLLVLLALTCAIVGFATFRAMDSFLLGRVDQQLASYGVRFAASLEHGEDTRGQAPGMFGARLVGGRVTQAAVVARADALPVRLSRQDEETLAAVPVDGPPLTVDLSVLDDYRVQAVAGRDGDVLVEGLSLHGVEETLGRLALLELAMFTGTLAVAGVAGTLWVRLSLRPLQRIATTARKVSELPLASGEVSLAERVPDTDPRTETGLVGAAFNRMLGHVEAALARRHAVEQRLRSFAADASHELRTPLASIRGHAELALREAMSDDVRHALNRIDAESGRMSELVDELLLLVRLDEGRPLAREEVDLTRLAIEATGDARAAAPGHRWRLELPEDPVTVTGDPLRLHQVLANLLSNAAVHTPDGTTVTVTVRRLPADVNAGRPPPGGKADRPLSDVEVSVTDDGPGIPAGLSEEIFERFSRADPARSRATGGAGLGLAIVRAVMAAHDGSVDVRSRPGRTEFRLLLPAR</sequence>
<evidence type="ECO:0000256" key="5">
    <source>
        <dbReference type="ARBA" id="ARBA00022679"/>
    </source>
</evidence>
<dbReference type="Gene3D" id="6.10.340.10">
    <property type="match status" value="1"/>
</dbReference>
<protein>
    <recommendedName>
        <fullName evidence="3">histidine kinase</fullName>
        <ecNumber evidence="3">2.7.13.3</ecNumber>
    </recommendedName>
</protein>
<keyword evidence="7 14" id="KW-0418">Kinase</keyword>
<evidence type="ECO:0000313" key="15">
    <source>
        <dbReference type="Proteomes" id="UP001589532"/>
    </source>
</evidence>
<feature type="domain" description="Histidine kinase" evidence="12">
    <location>
        <begin position="253"/>
        <end position="482"/>
    </location>
</feature>
<proteinExistence type="predicted"/>
<dbReference type="SMART" id="SM00304">
    <property type="entry name" value="HAMP"/>
    <property type="match status" value="1"/>
</dbReference>
<dbReference type="SMART" id="SM00387">
    <property type="entry name" value="HATPase_c"/>
    <property type="match status" value="1"/>
</dbReference>
<dbReference type="GO" id="GO:0016301">
    <property type="term" value="F:kinase activity"/>
    <property type="evidence" value="ECO:0007669"/>
    <property type="project" value="UniProtKB-KW"/>
</dbReference>
<dbReference type="EMBL" id="JBHMBW010000108">
    <property type="protein sequence ID" value="MFB9631721.1"/>
    <property type="molecule type" value="Genomic_DNA"/>
</dbReference>
<dbReference type="InterPro" id="IPR036890">
    <property type="entry name" value="HATPase_C_sf"/>
</dbReference>
<dbReference type="InterPro" id="IPR004358">
    <property type="entry name" value="Sig_transdc_His_kin-like_C"/>
</dbReference>
<dbReference type="InterPro" id="IPR005467">
    <property type="entry name" value="His_kinase_dom"/>
</dbReference>
<organism evidence="14 15">
    <name type="scientific">Nonomuraea helvata</name>
    <dbReference type="NCBI Taxonomy" id="37484"/>
    <lineage>
        <taxon>Bacteria</taxon>
        <taxon>Bacillati</taxon>
        <taxon>Actinomycetota</taxon>
        <taxon>Actinomycetes</taxon>
        <taxon>Streptosporangiales</taxon>
        <taxon>Streptosporangiaceae</taxon>
        <taxon>Nonomuraea</taxon>
    </lineage>
</organism>
<gene>
    <name evidence="14" type="ORF">ACFFSA_52420</name>
</gene>
<reference evidence="14 15" key="1">
    <citation type="submission" date="2024-09" db="EMBL/GenBank/DDBJ databases">
        <authorList>
            <person name="Sun Q."/>
            <person name="Mori K."/>
        </authorList>
    </citation>
    <scope>NUCLEOTIDE SEQUENCE [LARGE SCALE GENOMIC DNA]</scope>
    <source>
        <strain evidence="14 15">JCM 3143</strain>
    </source>
</reference>
<dbReference type="InterPro" id="IPR003661">
    <property type="entry name" value="HisK_dim/P_dom"/>
</dbReference>
<comment type="catalytic activity">
    <reaction evidence="1">
        <text>ATP + protein L-histidine = ADP + protein N-phospho-L-histidine.</text>
        <dbReference type="EC" id="2.7.13.3"/>
    </reaction>
</comment>
<dbReference type="InterPro" id="IPR050428">
    <property type="entry name" value="TCS_sensor_his_kinase"/>
</dbReference>
<evidence type="ECO:0000256" key="2">
    <source>
        <dbReference type="ARBA" id="ARBA00004236"/>
    </source>
</evidence>
<feature type="transmembrane region" description="Helical" evidence="11">
    <location>
        <begin position="12"/>
        <end position="32"/>
    </location>
</feature>
<evidence type="ECO:0000313" key="14">
    <source>
        <dbReference type="EMBL" id="MFB9631721.1"/>
    </source>
</evidence>
<dbReference type="CDD" id="cd00082">
    <property type="entry name" value="HisKA"/>
    <property type="match status" value="1"/>
</dbReference>
<evidence type="ECO:0000256" key="3">
    <source>
        <dbReference type="ARBA" id="ARBA00012438"/>
    </source>
</evidence>
<comment type="caution">
    <text evidence="14">The sequence shown here is derived from an EMBL/GenBank/DDBJ whole genome shotgun (WGS) entry which is preliminary data.</text>
</comment>
<evidence type="ECO:0000256" key="10">
    <source>
        <dbReference type="ARBA" id="ARBA00023136"/>
    </source>
</evidence>
<dbReference type="InterPro" id="IPR003660">
    <property type="entry name" value="HAMP_dom"/>
</dbReference>
<accession>A0ABV5SMQ6</accession>
<comment type="subcellular location">
    <subcellularLocation>
        <location evidence="2">Cell membrane</location>
    </subcellularLocation>
</comment>
<dbReference type="PROSITE" id="PS50885">
    <property type="entry name" value="HAMP"/>
    <property type="match status" value="1"/>
</dbReference>
<dbReference type="Gene3D" id="3.30.565.10">
    <property type="entry name" value="Histidine kinase-like ATPase, C-terminal domain"/>
    <property type="match status" value="1"/>
</dbReference>
<feature type="domain" description="HAMP" evidence="13">
    <location>
        <begin position="178"/>
        <end position="238"/>
    </location>
</feature>
<dbReference type="Gene3D" id="1.10.287.130">
    <property type="match status" value="1"/>
</dbReference>
<evidence type="ECO:0000256" key="4">
    <source>
        <dbReference type="ARBA" id="ARBA00022553"/>
    </source>
</evidence>
<name>A0ABV5SMQ6_9ACTN</name>
<dbReference type="PROSITE" id="PS50109">
    <property type="entry name" value="HIS_KIN"/>
    <property type="match status" value="1"/>
</dbReference>
<keyword evidence="4" id="KW-0597">Phosphoprotein</keyword>
<dbReference type="PRINTS" id="PR00344">
    <property type="entry name" value="BCTRLSENSOR"/>
</dbReference>
<dbReference type="SMART" id="SM00388">
    <property type="entry name" value="HisKA"/>
    <property type="match status" value="1"/>
</dbReference>
<dbReference type="SUPFAM" id="SSF55874">
    <property type="entry name" value="ATPase domain of HSP90 chaperone/DNA topoisomerase II/histidine kinase"/>
    <property type="match status" value="1"/>
</dbReference>
<evidence type="ECO:0000259" key="12">
    <source>
        <dbReference type="PROSITE" id="PS50109"/>
    </source>
</evidence>
<evidence type="ECO:0000256" key="1">
    <source>
        <dbReference type="ARBA" id="ARBA00000085"/>
    </source>
</evidence>
<dbReference type="PANTHER" id="PTHR45436">
    <property type="entry name" value="SENSOR HISTIDINE KINASE YKOH"/>
    <property type="match status" value="1"/>
</dbReference>
<evidence type="ECO:0000256" key="8">
    <source>
        <dbReference type="ARBA" id="ARBA00022989"/>
    </source>
</evidence>
<evidence type="ECO:0000256" key="11">
    <source>
        <dbReference type="SAM" id="Phobius"/>
    </source>
</evidence>
<dbReference type="Pfam" id="PF00512">
    <property type="entry name" value="HisKA"/>
    <property type="match status" value="1"/>
</dbReference>
<keyword evidence="6 11" id="KW-0812">Transmembrane</keyword>
<keyword evidence="8 11" id="KW-1133">Transmembrane helix</keyword>
<evidence type="ECO:0000256" key="6">
    <source>
        <dbReference type="ARBA" id="ARBA00022692"/>
    </source>
</evidence>
<dbReference type="Proteomes" id="UP001589532">
    <property type="component" value="Unassembled WGS sequence"/>
</dbReference>
<dbReference type="Pfam" id="PF00672">
    <property type="entry name" value="HAMP"/>
    <property type="match status" value="1"/>
</dbReference>
<dbReference type="InterPro" id="IPR003594">
    <property type="entry name" value="HATPase_dom"/>
</dbReference>
<dbReference type="InterPro" id="IPR036097">
    <property type="entry name" value="HisK_dim/P_sf"/>
</dbReference>
<dbReference type="Pfam" id="PF02518">
    <property type="entry name" value="HATPase_c"/>
    <property type="match status" value="1"/>
</dbReference>
<evidence type="ECO:0000259" key="13">
    <source>
        <dbReference type="PROSITE" id="PS50885"/>
    </source>
</evidence>
<keyword evidence="15" id="KW-1185">Reference proteome</keyword>
<dbReference type="CDD" id="cd00075">
    <property type="entry name" value="HATPase"/>
    <property type="match status" value="1"/>
</dbReference>
<keyword evidence="5" id="KW-0808">Transferase</keyword>
<keyword evidence="10 11" id="KW-0472">Membrane</keyword>
<dbReference type="RefSeq" id="WP_344994156.1">
    <property type="nucleotide sequence ID" value="NZ_BAAAXV010000008.1"/>
</dbReference>
<dbReference type="SUPFAM" id="SSF47384">
    <property type="entry name" value="Homodimeric domain of signal transducing histidine kinase"/>
    <property type="match status" value="1"/>
</dbReference>
<evidence type="ECO:0000256" key="7">
    <source>
        <dbReference type="ARBA" id="ARBA00022777"/>
    </source>
</evidence>
<evidence type="ECO:0000256" key="9">
    <source>
        <dbReference type="ARBA" id="ARBA00023012"/>
    </source>
</evidence>